<dbReference type="RefSeq" id="XP_062788552.1">
    <property type="nucleotide sequence ID" value="XM_062932501.1"/>
</dbReference>
<keyword evidence="3" id="KW-1185">Reference proteome</keyword>
<feature type="compositionally biased region" description="Basic and acidic residues" evidence="1">
    <location>
        <begin position="339"/>
        <end position="349"/>
    </location>
</feature>
<dbReference type="EMBL" id="CP141881">
    <property type="protein sequence ID" value="WRT63812.1"/>
    <property type="molecule type" value="Genomic_DNA"/>
</dbReference>
<evidence type="ECO:0000313" key="2">
    <source>
        <dbReference type="EMBL" id="WRT63812.1"/>
    </source>
</evidence>
<feature type="region of interest" description="Disordered" evidence="1">
    <location>
        <begin position="1"/>
        <end position="67"/>
    </location>
</feature>
<dbReference type="Proteomes" id="UP001329825">
    <property type="component" value="Chromosome 1"/>
</dbReference>
<dbReference type="GeneID" id="87952868"/>
<sequence length="412" mass="46074">MNPEVKAFTSPGTSVFAPHSNPSAASYDPATAMNQNQVGSPIQTSFNNSQSASGVTHVTPSHPPDVSHIYIPEPGTCPHPFHLTHFSKGQYSRGNPDDKARRTFHEDGRSFIWCRACPLSVMRYGYLSALTKSIPGSAPPLACPARYDTQKIGGNELPKGYREFAESIVSVEDGFLLRSQDVNDNKQVNYGFECHHENDYRSKKLSARFLERPSLYVEAEREWSRLTESDHAQLPYPPFRYTGSFFQLNDNTTNLTSFNQYVPQPYPQYLPWNEHICHSPTSFDPGFPQFDSNSTNMANSNQAFNQPQLHDPPSLTAGDQSHHTELVQAEYPPPSSDRSSIDDHDQWDRNMTRSVDDLVKMDENDMSSRPCTETASSPHNSILGNGTIPSGNISSAKKLYLMWNGAVMAENF</sequence>
<protein>
    <submittedName>
        <fullName evidence="2">Uncharacterized protein</fullName>
    </submittedName>
</protein>
<proteinExistence type="predicted"/>
<reference evidence="2 3" key="1">
    <citation type="submission" date="2024-01" db="EMBL/GenBank/DDBJ databases">
        <title>Comparative genomics of Cryptococcus and Kwoniella reveals pathogenesis evolution and contrasting modes of karyotype evolution via chromosome fusion or intercentromeric recombination.</title>
        <authorList>
            <person name="Coelho M.A."/>
            <person name="David-Palma M."/>
            <person name="Shea T."/>
            <person name="Bowers K."/>
            <person name="McGinley-Smith S."/>
            <person name="Mohammad A.W."/>
            <person name="Gnirke A."/>
            <person name="Yurkov A.M."/>
            <person name="Nowrousian M."/>
            <person name="Sun S."/>
            <person name="Cuomo C.A."/>
            <person name="Heitman J."/>
        </authorList>
    </citation>
    <scope>NUCLEOTIDE SEQUENCE [LARGE SCALE GENOMIC DNA]</scope>
    <source>
        <strain evidence="2">CBS 11374</strain>
    </source>
</reference>
<evidence type="ECO:0000313" key="3">
    <source>
        <dbReference type="Proteomes" id="UP001329825"/>
    </source>
</evidence>
<organism evidence="2 3">
    <name type="scientific">Kwoniella shivajii</name>
    <dbReference type="NCBI Taxonomy" id="564305"/>
    <lineage>
        <taxon>Eukaryota</taxon>
        <taxon>Fungi</taxon>
        <taxon>Dikarya</taxon>
        <taxon>Basidiomycota</taxon>
        <taxon>Agaricomycotina</taxon>
        <taxon>Tremellomycetes</taxon>
        <taxon>Tremellales</taxon>
        <taxon>Cryptococcaceae</taxon>
        <taxon>Kwoniella</taxon>
    </lineage>
</organism>
<accession>A0ABZ1CR10</accession>
<feature type="region of interest" description="Disordered" evidence="1">
    <location>
        <begin position="283"/>
        <end position="349"/>
    </location>
</feature>
<feature type="compositionally biased region" description="Polar residues" evidence="1">
    <location>
        <begin position="290"/>
        <end position="308"/>
    </location>
</feature>
<evidence type="ECO:0000256" key="1">
    <source>
        <dbReference type="SAM" id="MobiDB-lite"/>
    </source>
</evidence>
<gene>
    <name evidence="2" type="ORF">IL334_000737</name>
</gene>
<name>A0ABZ1CR10_9TREE</name>
<feature type="compositionally biased region" description="Polar residues" evidence="1">
    <location>
        <begin position="32"/>
        <end position="59"/>
    </location>
</feature>